<organism evidence="5 6">
    <name type="scientific">Paenibacillus stellifer</name>
    <dbReference type="NCBI Taxonomy" id="169760"/>
    <lineage>
        <taxon>Bacteria</taxon>
        <taxon>Bacillati</taxon>
        <taxon>Bacillota</taxon>
        <taxon>Bacilli</taxon>
        <taxon>Bacillales</taxon>
        <taxon>Paenibacillaceae</taxon>
        <taxon>Paenibacillus</taxon>
    </lineage>
</organism>
<dbReference type="InterPro" id="IPR036388">
    <property type="entry name" value="WH-like_DNA-bd_sf"/>
</dbReference>
<dbReference type="InterPro" id="IPR036390">
    <property type="entry name" value="WH_DNA-bd_sf"/>
</dbReference>
<proteinExistence type="predicted"/>
<keyword evidence="6" id="KW-1185">Reference proteome</keyword>
<dbReference type="PANTHER" id="PTHR42756">
    <property type="entry name" value="TRANSCRIPTIONAL REGULATOR, MARR"/>
    <property type="match status" value="1"/>
</dbReference>
<dbReference type="Proteomes" id="UP000029507">
    <property type="component" value="Chromosome"/>
</dbReference>
<dbReference type="STRING" id="169760.PSTEL_10260"/>
<feature type="domain" description="HTH marR-type" evidence="4">
    <location>
        <begin position="11"/>
        <end position="144"/>
    </location>
</feature>
<dbReference type="SUPFAM" id="SSF46785">
    <property type="entry name" value="Winged helix' DNA-binding domain"/>
    <property type="match status" value="1"/>
</dbReference>
<dbReference type="GO" id="GO:0003677">
    <property type="term" value="F:DNA binding"/>
    <property type="evidence" value="ECO:0007669"/>
    <property type="project" value="UniProtKB-KW"/>
</dbReference>
<evidence type="ECO:0000256" key="1">
    <source>
        <dbReference type="ARBA" id="ARBA00023015"/>
    </source>
</evidence>
<evidence type="ECO:0000313" key="6">
    <source>
        <dbReference type="Proteomes" id="UP000029507"/>
    </source>
</evidence>
<dbReference type="HOGENOM" id="CLU_083287_27_3_9"/>
<evidence type="ECO:0000256" key="2">
    <source>
        <dbReference type="ARBA" id="ARBA00023125"/>
    </source>
</evidence>
<name>A0A089LRC9_9BACL</name>
<keyword evidence="3" id="KW-0804">Transcription</keyword>
<dbReference type="OrthoDB" id="582199at2"/>
<dbReference type="PANTHER" id="PTHR42756:SF1">
    <property type="entry name" value="TRANSCRIPTIONAL REPRESSOR OF EMRAB OPERON"/>
    <property type="match status" value="1"/>
</dbReference>
<protein>
    <submittedName>
        <fullName evidence="5">MarR family transcriptional regulator</fullName>
    </submittedName>
</protein>
<gene>
    <name evidence="5" type="ORF">PSTEL_10260</name>
</gene>
<reference evidence="5 6" key="1">
    <citation type="submission" date="2014-08" db="EMBL/GenBank/DDBJ databases">
        <title>Comparative genomics of the Paenibacillus odorifer group.</title>
        <authorList>
            <person name="den Bakker H.C."/>
            <person name="Tsai Y.-C."/>
            <person name="Martin N."/>
            <person name="Korlach J."/>
            <person name="Wiedmann M."/>
        </authorList>
    </citation>
    <scope>NUCLEOTIDE SEQUENCE [LARGE SCALE GENOMIC DNA]</scope>
    <source>
        <strain evidence="5 6">DSM 14472</strain>
    </source>
</reference>
<dbReference type="PROSITE" id="PS50995">
    <property type="entry name" value="HTH_MARR_2"/>
    <property type="match status" value="1"/>
</dbReference>
<keyword evidence="2" id="KW-0238">DNA-binding</keyword>
<dbReference type="EMBL" id="CP009286">
    <property type="protein sequence ID" value="AIQ63407.1"/>
    <property type="molecule type" value="Genomic_DNA"/>
</dbReference>
<accession>A0A089LRC9</accession>
<dbReference type="GO" id="GO:0003700">
    <property type="term" value="F:DNA-binding transcription factor activity"/>
    <property type="evidence" value="ECO:0007669"/>
    <property type="project" value="InterPro"/>
</dbReference>
<dbReference type="KEGG" id="pste:PSTEL_10260"/>
<dbReference type="PRINTS" id="PR00598">
    <property type="entry name" value="HTHMARR"/>
</dbReference>
<dbReference type="AlphaFoldDB" id="A0A089LRC9"/>
<dbReference type="Pfam" id="PF12802">
    <property type="entry name" value="MarR_2"/>
    <property type="match status" value="1"/>
</dbReference>
<sequence length="145" mass="16148">MQGELADQPLHTEVFFMLVETTAKLVEVSEKYWQAQGTNGARIRILVELMKEGGTLLPSALARKIGVTKANISLLLIPLEQDGYIRRQAHPEDGRKTVVILTDEGHSLLLRHLPANREAIAHSMQALNDQELHQLLSLLAILKKA</sequence>
<dbReference type="PROSITE" id="PS01117">
    <property type="entry name" value="HTH_MARR_1"/>
    <property type="match status" value="1"/>
</dbReference>
<dbReference type="InterPro" id="IPR000835">
    <property type="entry name" value="HTH_MarR-typ"/>
</dbReference>
<evidence type="ECO:0000313" key="5">
    <source>
        <dbReference type="EMBL" id="AIQ63407.1"/>
    </source>
</evidence>
<dbReference type="SMART" id="SM00347">
    <property type="entry name" value="HTH_MARR"/>
    <property type="match status" value="1"/>
</dbReference>
<dbReference type="Gene3D" id="1.10.10.10">
    <property type="entry name" value="Winged helix-like DNA-binding domain superfamily/Winged helix DNA-binding domain"/>
    <property type="match status" value="1"/>
</dbReference>
<evidence type="ECO:0000259" key="4">
    <source>
        <dbReference type="PROSITE" id="PS50995"/>
    </source>
</evidence>
<evidence type="ECO:0000256" key="3">
    <source>
        <dbReference type="ARBA" id="ARBA00023163"/>
    </source>
</evidence>
<keyword evidence="1" id="KW-0805">Transcription regulation</keyword>
<dbReference type="InterPro" id="IPR023187">
    <property type="entry name" value="Tscrpt_reg_MarR-type_CS"/>
</dbReference>